<proteinExistence type="predicted"/>
<sequence>MGDVLDSAGIKLESTVKRAKAILIINAGTNNLIQGMGPVCVRDEAFQIIRTIRSMNKDCIIFISGLLPRTRSQHMSGKSFNERKQHYKQIDLMNLMIDQTNQLLLDMCESLPMTTMIIHKNIDLCRDGLHTARLGIKKLASSIFDHLNTLNCRETPLRVPVPLPVPHDGFFLNLASISNASSGQGIFSVKFVLSQRREQIAFDHGKAE</sequence>
<gene>
    <name evidence="2" type="primary">LOC106810951</name>
</gene>
<dbReference type="CDD" id="cd00229">
    <property type="entry name" value="SGNH_hydrolase"/>
    <property type="match status" value="1"/>
</dbReference>
<organism evidence="1 2">
    <name type="scientific">Priapulus caudatus</name>
    <name type="common">Priapulid worm</name>
    <dbReference type="NCBI Taxonomy" id="37621"/>
    <lineage>
        <taxon>Eukaryota</taxon>
        <taxon>Metazoa</taxon>
        <taxon>Ecdysozoa</taxon>
        <taxon>Scalidophora</taxon>
        <taxon>Priapulida</taxon>
        <taxon>Priapulimorpha</taxon>
        <taxon>Priapulimorphida</taxon>
        <taxon>Priapulidae</taxon>
        <taxon>Priapulus</taxon>
    </lineage>
</organism>
<reference evidence="2" key="1">
    <citation type="submission" date="2025-08" db="UniProtKB">
        <authorList>
            <consortium name="RefSeq"/>
        </authorList>
    </citation>
    <scope>IDENTIFICATION</scope>
</reference>
<protein>
    <submittedName>
        <fullName evidence="2">Uncharacterized protein LOC106810951</fullName>
    </submittedName>
</protein>
<accession>A0ABM1ECJ9</accession>
<dbReference type="SUPFAM" id="SSF52266">
    <property type="entry name" value="SGNH hydrolase"/>
    <property type="match status" value="1"/>
</dbReference>
<dbReference type="InterPro" id="IPR036514">
    <property type="entry name" value="SGNH_hydro_sf"/>
</dbReference>
<keyword evidence="1" id="KW-1185">Reference proteome</keyword>
<evidence type="ECO:0000313" key="1">
    <source>
        <dbReference type="Proteomes" id="UP000695022"/>
    </source>
</evidence>
<name>A0ABM1ECJ9_PRICU</name>
<dbReference type="Proteomes" id="UP000695022">
    <property type="component" value="Unplaced"/>
</dbReference>
<dbReference type="RefSeq" id="XP_014669920.1">
    <property type="nucleotide sequence ID" value="XM_014814434.1"/>
</dbReference>
<evidence type="ECO:0000313" key="2">
    <source>
        <dbReference type="RefSeq" id="XP_014669920.1"/>
    </source>
</evidence>
<dbReference type="Gene3D" id="3.40.50.1110">
    <property type="entry name" value="SGNH hydrolase"/>
    <property type="match status" value="1"/>
</dbReference>
<dbReference type="GeneID" id="106810951"/>